<evidence type="ECO:0000313" key="1">
    <source>
        <dbReference type="EMBL" id="QTH22028.1"/>
    </source>
</evidence>
<dbReference type="EMBL" id="CP059319">
    <property type="protein sequence ID" value="QTH22028.1"/>
    <property type="molecule type" value="Genomic_DNA"/>
</dbReference>
<reference evidence="1" key="1">
    <citation type="submission" date="2020-07" db="EMBL/GenBank/DDBJ databases">
        <authorList>
            <person name="Camacho E."/>
        </authorList>
    </citation>
    <scope>NUCLEOTIDE SEQUENCE</scope>
    <source>
        <strain evidence="1">MPO218</strain>
    </source>
</reference>
<sequence length="271" mass="30536">MPALTVFIDEAGDPGVRDGLRYAATRHEWLCVSAVCVRTSRDSDLPDWIDAMRLEAKARQAGSLHYAKIGQERREAVCASLATRPVRAFTLASHKTNMRDYVNERIGSMVEAGKFYNWCMRLLLERVTDWAACWQRQELGQLEPLKVVFARRGGHDYRHFFAYIDLLAMQRRAKTLFLNSRGLDPALLDRSHWSVVPAEKLAGLQMADTVASAFYQAANTVSPSWDLGPAKALYPIVEGGADKGLTVFPLPSQAPIPDEAKAIFRWYGYKW</sequence>
<reference evidence="1" key="2">
    <citation type="submission" date="2021-04" db="EMBL/GenBank/DDBJ databases">
        <title>Isolation and genomic analysis of the ibuprofen-degrading bacterium Sphingomonas strain MPO218.</title>
        <authorList>
            <person name="Aulestia M."/>
            <person name="Flores A."/>
            <person name="Mangas E.L."/>
            <person name="Perez-Pulido A.J."/>
            <person name="Santero E."/>
            <person name="Camacho E.M."/>
        </authorList>
    </citation>
    <scope>NUCLEOTIDE SEQUENCE</scope>
    <source>
        <strain evidence="1">MPO218</strain>
    </source>
</reference>
<dbReference type="Proteomes" id="UP000664914">
    <property type="component" value="Chromosome"/>
</dbReference>
<name>A0A975D3L9_9SPHN</name>
<gene>
    <name evidence="1" type="ORF">HRJ34_00340</name>
</gene>
<accession>A0A975D3L9</accession>
<proteinExistence type="predicted"/>
<dbReference type="RefSeq" id="WP_208633049.1">
    <property type="nucleotide sequence ID" value="NZ_CP059319.1"/>
</dbReference>
<dbReference type="AlphaFoldDB" id="A0A975D3L9"/>
<organism evidence="1 2">
    <name type="scientific">Rhizorhabdus wittichii</name>
    <dbReference type="NCBI Taxonomy" id="160791"/>
    <lineage>
        <taxon>Bacteria</taxon>
        <taxon>Pseudomonadati</taxon>
        <taxon>Pseudomonadota</taxon>
        <taxon>Alphaproteobacteria</taxon>
        <taxon>Sphingomonadales</taxon>
        <taxon>Sphingomonadaceae</taxon>
        <taxon>Rhizorhabdus</taxon>
    </lineage>
</organism>
<evidence type="ECO:0000313" key="2">
    <source>
        <dbReference type="Proteomes" id="UP000664914"/>
    </source>
</evidence>
<protein>
    <submittedName>
        <fullName evidence="1">DUF3800 domain-containing protein</fullName>
    </submittedName>
</protein>